<sequence length="69" mass="7143">MTQRTIEVDGMACGGCEETVTEALTELDGVESADADHEAGTVAVVYEDDETDTGELSGAIEDAGYEVVA</sequence>
<dbReference type="EMBL" id="OBEJ01000001">
    <property type="protein sequence ID" value="SNZ06964.1"/>
    <property type="molecule type" value="Genomic_DNA"/>
</dbReference>
<accession>A0A285NBU3</accession>
<dbReference type="Pfam" id="PF00403">
    <property type="entry name" value="HMA"/>
    <property type="match status" value="1"/>
</dbReference>
<reference evidence="2 3" key="1">
    <citation type="submission" date="2017-09" db="EMBL/GenBank/DDBJ databases">
        <authorList>
            <person name="Ehlers B."/>
            <person name="Leendertz F.H."/>
        </authorList>
    </citation>
    <scope>NUCLEOTIDE SEQUENCE [LARGE SCALE GENOMIC DNA]</scope>
    <source>
        <strain evidence="2 3">DSM 27208</strain>
    </source>
</reference>
<evidence type="ECO:0000259" key="1">
    <source>
        <dbReference type="PROSITE" id="PS50846"/>
    </source>
</evidence>
<dbReference type="PRINTS" id="PR00946">
    <property type="entry name" value="HGSCAVENGER"/>
</dbReference>
<dbReference type="InterPro" id="IPR006121">
    <property type="entry name" value="HMA_dom"/>
</dbReference>
<evidence type="ECO:0000313" key="3">
    <source>
        <dbReference type="Proteomes" id="UP000219453"/>
    </source>
</evidence>
<dbReference type="Proteomes" id="UP000219453">
    <property type="component" value="Unassembled WGS sequence"/>
</dbReference>
<dbReference type="SUPFAM" id="SSF55008">
    <property type="entry name" value="HMA, heavy metal-associated domain"/>
    <property type="match status" value="1"/>
</dbReference>
<dbReference type="RefSeq" id="WP_097008266.1">
    <property type="nucleotide sequence ID" value="NZ_OBEJ01000001.1"/>
</dbReference>
<dbReference type="PROSITE" id="PS50846">
    <property type="entry name" value="HMA_2"/>
    <property type="match status" value="1"/>
</dbReference>
<dbReference type="CDD" id="cd00371">
    <property type="entry name" value="HMA"/>
    <property type="match status" value="1"/>
</dbReference>
<keyword evidence="3" id="KW-1185">Reference proteome</keyword>
<dbReference type="InterPro" id="IPR036163">
    <property type="entry name" value="HMA_dom_sf"/>
</dbReference>
<protein>
    <submittedName>
        <fullName evidence="2">Copper chaperone</fullName>
    </submittedName>
</protein>
<dbReference type="InterPro" id="IPR001802">
    <property type="entry name" value="MerP/CopZ"/>
</dbReference>
<dbReference type="Gene3D" id="3.30.70.100">
    <property type="match status" value="1"/>
</dbReference>
<evidence type="ECO:0000313" key="2">
    <source>
        <dbReference type="EMBL" id="SNZ06964.1"/>
    </source>
</evidence>
<organism evidence="2 3">
    <name type="scientific">Natronoarchaeum philippinense</name>
    <dbReference type="NCBI Taxonomy" id="558529"/>
    <lineage>
        <taxon>Archaea</taxon>
        <taxon>Methanobacteriati</taxon>
        <taxon>Methanobacteriota</taxon>
        <taxon>Stenosarchaea group</taxon>
        <taxon>Halobacteria</taxon>
        <taxon>Halobacteriales</taxon>
        <taxon>Natronoarchaeaceae</taxon>
    </lineage>
</organism>
<feature type="domain" description="HMA" evidence="1">
    <location>
        <begin position="2"/>
        <end position="68"/>
    </location>
</feature>
<proteinExistence type="predicted"/>
<gene>
    <name evidence="2" type="ORF">SAMN06269185_1347</name>
</gene>
<dbReference type="GO" id="GO:0046872">
    <property type="term" value="F:metal ion binding"/>
    <property type="evidence" value="ECO:0007669"/>
    <property type="project" value="InterPro"/>
</dbReference>
<dbReference type="OrthoDB" id="44171at2157"/>
<dbReference type="AlphaFoldDB" id="A0A285NBU3"/>
<name>A0A285NBU3_NATPI</name>